<name>A0A2N3Y0J6_SACSN</name>
<keyword evidence="3" id="KW-1185">Reference proteome</keyword>
<dbReference type="InterPro" id="IPR025736">
    <property type="entry name" value="PucR_C-HTH_dom"/>
</dbReference>
<dbReference type="Proteomes" id="UP000233786">
    <property type="component" value="Unassembled WGS sequence"/>
</dbReference>
<dbReference type="Gene3D" id="3.30.450.40">
    <property type="match status" value="1"/>
</dbReference>
<organism evidence="2 3">
    <name type="scientific">Saccharopolyspora spinosa</name>
    <dbReference type="NCBI Taxonomy" id="60894"/>
    <lineage>
        <taxon>Bacteria</taxon>
        <taxon>Bacillati</taxon>
        <taxon>Actinomycetota</taxon>
        <taxon>Actinomycetes</taxon>
        <taxon>Pseudonocardiales</taxon>
        <taxon>Pseudonocardiaceae</taxon>
        <taxon>Saccharopolyspora</taxon>
    </lineage>
</organism>
<accession>A0A2N3Y0J6</accession>
<dbReference type="InterPro" id="IPR042070">
    <property type="entry name" value="PucR_C-HTH_sf"/>
</dbReference>
<evidence type="ECO:0000313" key="2">
    <source>
        <dbReference type="EMBL" id="PKW16442.1"/>
    </source>
</evidence>
<dbReference type="AlphaFoldDB" id="A0A2N3Y0J6"/>
<reference evidence="2" key="1">
    <citation type="submission" date="2017-12" db="EMBL/GenBank/DDBJ databases">
        <title>Sequencing the genomes of 1000 Actinobacteria strains.</title>
        <authorList>
            <person name="Klenk H.-P."/>
        </authorList>
    </citation>
    <scope>NUCLEOTIDE SEQUENCE [LARGE SCALE GENOMIC DNA]</scope>
    <source>
        <strain evidence="2">DSM 44228</strain>
    </source>
</reference>
<comment type="caution">
    <text evidence="2">The sequence shown here is derived from an EMBL/GenBank/DDBJ whole genome shotgun (WGS) entry which is preliminary data.</text>
</comment>
<dbReference type="SUPFAM" id="SSF55781">
    <property type="entry name" value="GAF domain-like"/>
    <property type="match status" value="1"/>
</dbReference>
<dbReference type="STRING" id="994479.GCA_000194155_07222"/>
<protein>
    <submittedName>
        <fullName evidence="2">GAF domain-containing protein</fullName>
    </submittedName>
</protein>
<dbReference type="InterPro" id="IPR003018">
    <property type="entry name" value="GAF"/>
</dbReference>
<feature type="domain" description="GAF" evidence="1">
    <location>
        <begin position="44"/>
        <end position="194"/>
    </location>
</feature>
<dbReference type="OrthoDB" id="3170447at2"/>
<dbReference type="SMART" id="SM00065">
    <property type="entry name" value="GAF"/>
    <property type="match status" value="1"/>
</dbReference>
<evidence type="ECO:0000313" key="3">
    <source>
        <dbReference type="Proteomes" id="UP000233786"/>
    </source>
</evidence>
<dbReference type="PANTHER" id="PTHR33744:SF1">
    <property type="entry name" value="DNA-BINDING TRANSCRIPTIONAL ACTIVATOR ADER"/>
    <property type="match status" value="1"/>
</dbReference>
<dbReference type="PANTHER" id="PTHR33744">
    <property type="entry name" value="CARBOHYDRATE DIACID REGULATOR"/>
    <property type="match status" value="1"/>
</dbReference>
<gene>
    <name evidence="2" type="ORF">A8926_4274</name>
</gene>
<evidence type="ECO:0000259" key="1">
    <source>
        <dbReference type="SMART" id="SM00065"/>
    </source>
</evidence>
<dbReference type="InterPro" id="IPR051448">
    <property type="entry name" value="CdaR-like_regulators"/>
</dbReference>
<dbReference type="Pfam" id="PF13556">
    <property type="entry name" value="HTH_30"/>
    <property type="match status" value="1"/>
</dbReference>
<dbReference type="InterPro" id="IPR029016">
    <property type="entry name" value="GAF-like_dom_sf"/>
</dbReference>
<dbReference type="EMBL" id="PJNB01000001">
    <property type="protein sequence ID" value="PKW16442.1"/>
    <property type="molecule type" value="Genomic_DNA"/>
</dbReference>
<proteinExistence type="predicted"/>
<dbReference type="Pfam" id="PF13185">
    <property type="entry name" value="GAF_2"/>
    <property type="match status" value="1"/>
</dbReference>
<dbReference type="Gene3D" id="1.10.10.2840">
    <property type="entry name" value="PucR C-terminal helix-turn-helix domain"/>
    <property type="match status" value="1"/>
</dbReference>
<sequence length="604" mass="65003">MSVPTQDSGGFKAQLDQMTEKLVAVERRAETLAELNRLMVQGGDPTALVQRAVDLVKRATKAAGTFVYIWDPEIERLVLRVATTGRQAAHVGEIQLRLGEGVTGWTGLMRQTVRLDEDIQSDPRFVNFSVLEEHQFHCMVAVPVAVPGGELLGVFSLYAGEPAAFDTHDVELATEVGSLLANGLVHAQTVKDLRRESAVSRFLMTLPADATSSLQRCVDVIAEAIRDQADAAFCSLELAERGTPDGNVRPGLAFADDVDNAVVVSARSVRARAELHDLAQQIGSGLEKLTISFGTLFPLGAITCYRARPFTEADKGIVDALAAQAATLVSSLSCPAMTTPLAGRLAGAPTRESADRLLRDLGWRPGPTQPVQVQVSGTRYTTPSAFERVVDALREMRGGIEGMVLVPSAPVVSLLVPYQPEQWKGFEHALRTTIRQLRTESNGGVTAGIGPVANDVSDLVSALESAETAGAWAQLLGDRGSVAHHEDFAHLRLLPRVALDIGEDLRDVLTRISEVIRYDLRNGTALASTLEDYLANRCSVTDTASDLFIHRNTLRQRLGRIEELVGRPVEGLGDWAVAALAARLALAGEPRLVRTQARNAASGE</sequence>